<evidence type="ECO:0000313" key="3">
    <source>
        <dbReference type="Proteomes" id="UP000029507"/>
    </source>
</evidence>
<sequence>MNLKVEPLPPCRIAYVRRTGPYGSANAVAMEKVKEWARGQGLLDSSAVLFGIPQDNPQTTPPEQCRYDACIVIPEDYAIGDSASEAYIHEDYFAGGKYAVSIVRHTAEDIRQAWAEIFISLHNSGLQLDNKPIIERYKGELLEDDWCEICVPVL</sequence>
<evidence type="ECO:0000313" key="2">
    <source>
        <dbReference type="EMBL" id="AIQ63000.1"/>
    </source>
</evidence>
<organism evidence="2 3">
    <name type="scientific">Paenibacillus stellifer</name>
    <dbReference type="NCBI Taxonomy" id="169760"/>
    <lineage>
        <taxon>Bacteria</taxon>
        <taxon>Bacillati</taxon>
        <taxon>Bacillota</taxon>
        <taxon>Bacilli</taxon>
        <taxon>Bacillales</taxon>
        <taxon>Paenibacillaceae</taxon>
        <taxon>Paenibacillus</taxon>
    </lineage>
</organism>
<dbReference type="STRING" id="169760.PSTEL_07680"/>
<dbReference type="Proteomes" id="UP000029507">
    <property type="component" value="Chromosome"/>
</dbReference>
<dbReference type="PANTHER" id="PTHR40055">
    <property type="entry name" value="TRANSCRIPTIONAL REGULATOR YGIV-RELATED"/>
    <property type="match status" value="1"/>
</dbReference>
<protein>
    <submittedName>
        <fullName evidence="2">DNA gyrase inhibitor</fullName>
    </submittedName>
</protein>
<evidence type="ECO:0000259" key="1">
    <source>
        <dbReference type="SMART" id="SM00871"/>
    </source>
</evidence>
<dbReference type="SUPFAM" id="SSF55136">
    <property type="entry name" value="Probable bacterial effector-binding domain"/>
    <property type="match status" value="1"/>
</dbReference>
<gene>
    <name evidence="2" type="ORF">PSTEL_07680</name>
</gene>
<dbReference type="InterPro" id="IPR011256">
    <property type="entry name" value="Reg_factor_effector_dom_sf"/>
</dbReference>
<proteinExistence type="predicted"/>
<dbReference type="PANTHER" id="PTHR40055:SF1">
    <property type="entry name" value="TRANSCRIPTIONAL REGULATOR YGIV-RELATED"/>
    <property type="match status" value="1"/>
</dbReference>
<dbReference type="Gene3D" id="3.20.80.10">
    <property type="entry name" value="Regulatory factor, effector binding domain"/>
    <property type="match status" value="1"/>
</dbReference>
<dbReference type="SMART" id="SM00871">
    <property type="entry name" value="AraC_E_bind"/>
    <property type="match status" value="1"/>
</dbReference>
<dbReference type="KEGG" id="pste:PSTEL_07680"/>
<feature type="domain" description="AraC effector-binding" evidence="1">
    <location>
        <begin position="1"/>
        <end position="154"/>
    </location>
</feature>
<dbReference type="OrthoDB" id="5337216at2"/>
<dbReference type="AlphaFoldDB" id="A0A089LSD0"/>
<name>A0A089LSD0_9BACL</name>
<dbReference type="InterPro" id="IPR029442">
    <property type="entry name" value="GyrI-like"/>
</dbReference>
<dbReference type="EMBL" id="CP009286">
    <property type="protein sequence ID" value="AIQ63000.1"/>
    <property type="molecule type" value="Genomic_DNA"/>
</dbReference>
<dbReference type="InterPro" id="IPR050908">
    <property type="entry name" value="SmbC-like"/>
</dbReference>
<accession>A0A089LSD0</accession>
<dbReference type="InterPro" id="IPR010499">
    <property type="entry name" value="AraC_E-bd"/>
</dbReference>
<keyword evidence="3" id="KW-1185">Reference proteome</keyword>
<dbReference type="Pfam" id="PF06445">
    <property type="entry name" value="GyrI-like"/>
    <property type="match status" value="1"/>
</dbReference>
<dbReference type="HOGENOM" id="CLU_113664_1_0_9"/>
<reference evidence="2 3" key="1">
    <citation type="submission" date="2014-08" db="EMBL/GenBank/DDBJ databases">
        <title>Comparative genomics of the Paenibacillus odorifer group.</title>
        <authorList>
            <person name="den Bakker H.C."/>
            <person name="Tsai Y.-C."/>
            <person name="Martin N."/>
            <person name="Korlach J."/>
            <person name="Wiedmann M."/>
        </authorList>
    </citation>
    <scope>NUCLEOTIDE SEQUENCE [LARGE SCALE GENOMIC DNA]</scope>
    <source>
        <strain evidence="2 3">DSM 14472</strain>
    </source>
</reference>